<dbReference type="EMBL" id="CM029039">
    <property type="protein sequence ID" value="KAG2643690.1"/>
    <property type="molecule type" value="Genomic_DNA"/>
</dbReference>
<keyword evidence="3" id="KW-1185">Reference proteome</keyword>
<proteinExistence type="predicted"/>
<gene>
    <name evidence="2" type="ORF">PVAP13_2KG347953</name>
</gene>
<evidence type="ECO:0000313" key="3">
    <source>
        <dbReference type="Proteomes" id="UP000823388"/>
    </source>
</evidence>
<protein>
    <submittedName>
        <fullName evidence="2">Uncharacterized protein</fullName>
    </submittedName>
</protein>
<evidence type="ECO:0000313" key="2">
    <source>
        <dbReference type="EMBL" id="KAG2643690.1"/>
    </source>
</evidence>
<comment type="caution">
    <text evidence="2">The sequence shown here is derived from an EMBL/GenBank/DDBJ whole genome shotgun (WGS) entry which is preliminary data.</text>
</comment>
<feature type="compositionally biased region" description="Basic and acidic residues" evidence="1">
    <location>
        <begin position="129"/>
        <end position="138"/>
    </location>
</feature>
<accession>A0A8T0W7Q7</accession>
<reference evidence="2" key="1">
    <citation type="submission" date="2020-05" db="EMBL/GenBank/DDBJ databases">
        <title>WGS assembly of Panicum virgatum.</title>
        <authorList>
            <person name="Lovell J.T."/>
            <person name="Jenkins J."/>
            <person name="Shu S."/>
            <person name="Juenger T.E."/>
            <person name="Schmutz J."/>
        </authorList>
    </citation>
    <scope>NUCLEOTIDE SEQUENCE</scope>
    <source>
        <strain evidence="2">AP13</strain>
    </source>
</reference>
<organism evidence="2 3">
    <name type="scientific">Panicum virgatum</name>
    <name type="common">Blackwell switchgrass</name>
    <dbReference type="NCBI Taxonomy" id="38727"/>
    <lineage>
        <taxon>Eukaryota</taxon>
        <taxon>Viridiplantae</taxon>
        <taxon>Streptophyta</taxon>
        <taxon>Embryophyta</taxon>
        <taxon>Tracheophyta</taxon>
        <taxon>Spermatophyta</taxon>
        <taxon>Magnoliopsida</taxon>
        <taxon>Liliopsida</taxon>
        <taxon>Poales</taxon>
        <taxon>Poaceae</taxon>
        <taxon>PACMAD clade</taxon>
        <taxon>Panicoideae</taxon>
        <taxon>Panicodae</taxon>
        <taxon>Paniceae</taxon>
        <taxon>Panicinae</taxon>
        <taxon>Panicum</taxon>
        <taxon>Panicum sect. Hiantes</taxon>
    </lineage>
</organism>
<sequence>MFSISMASLIQAFLSGFPLRPQQVGSAAASGSDPNVAVPREPRRALHPGCLELGSLSPQRGRRAVGAAQALHGRGRSGELQACIIELHPSARGGVDLRPARGRCTFLCGREEAQAGAARSRPGVPSASGREERPRERGTQPAAGHWLPNRRPRFFPMTWCPLLLRKS</sequence>
<feature type="region of interest" description="Disordered" evidence="1">
    <location>
        <begin position="115"/>
        <end position="148"/>
    </location>
</feature>
<dbReference type="AlphaFoldDB" id="A0A8T0W7Q7"/>
<name>A0A8T0W7Q7_PANVG</name>
<evidence type="ECO:0000256" key="1">
    <source>
        <dbReference type="SAM" id="MobiDB-lite"/>
    </source>
</evidence>
<dbReference type="Proteomes" id="UP000823388">
    <property type="component" value="Chromosome 2K"/>
</dbReference>